<dbReference type="EMBL" id="SODV01000001">
    <property type="protein sequence ID" value="TDX00885.1"/>
    <property type="molecule type" value="Genomic_DNA"/>
</dbReference>
<comment type="similarity">
    <text evidence="2">Belongs to the outer membrane factor (OMF) (TC 1.B.17) family.</text>
</comment>
<evidence type="ECO:0000256" key="5">
    <source>
        <dbReference type="ARBA" id="ARBA00022692"/>
    </source>
</evidence>
<dbReference type="RefSeq" id="WP_133992962.1">
    <property type="nucleotide sequence ID" value="NZ_SODV01000001.1"/>
</dbReference>
<dbReference type="Gene3D" id="1.20.1600.10">
    <property type="entry name" value="Outer membrane efflux proteins (OEP)"/>
    <property type="match status" value="1"/>
</dbReference>
<keyword evidence="10" id="KW-1185">Reference proteome</keyword>
<dbReference type="OrthoDB" id="654853at2"/>
<keyword evidence="7" id="KW-0998">Cell outer membrane</keyword>
<feature type="chain" id="PRO_5020339015" evidence="8">
    <location>
        <begin position="21"/>
        <end position="465"/>
    </location>
</feature>
<reference evidence="9 10" key="1">
    <citation type="submission" date="2019-03" db="EMBL/GenBank/DDBJ databases">
        <title>Genomic Encyclopedia of Type Strains, Phase IV (KMG-IV): sequencing the most valuable type-strain genomes for metagenomic binning, comparative biology and taxonomic classification.</title>
        <authorList>
            <person name="Goeker M."/>
        </authorList>
    </citation>
    <scope>NUCLEOTIDE SEQUENCE [LARGE SCALE GENOMIC DNA]</scope>
    <source>
        <strain evidence="9 10">DSM 100059</strain>
    </source>
</reference>
<dbReference type="PANTHER" id="PTHR30026:SF20">
    <property type="entry name" value="OUTER MEMBRANE PROTEIN TOLC"/>
    <property type="match status" value="1"/>
</dbReference>
<dbReference type="PANTHER" id="PTHR30026">
    <property type="entry name" value="OUTER MEMBRANE PROTEIN TOLC"/>
    <property type="match status" value="1"/>
</dbReference>
<dbReference type="GO" id="GO:0015288">
    <property type="term" value="F:porin activity"/>
    <property type="evidence" value="ECO:0007669"/>
    <property type="project" value="TreeGrafter"/>
</dbReference>
<evidence type="ECO:0000313" key="10">
    <source>
        <dbReference type="Proteomes" id="UP000294498"/>
    </source>
</evidence>
<evidence type="ECO:0000313" key="9">
    <source>
        <dbReference type="EMBL" id="TDX00885.1"/>
    </source>
</evidence>
<protein>
    <submittedName>
        <fullName evidence="9">Outer membrane protein TolC</fullName>
    </submittedName>
</protein>
<keyword evidence="5" id="KW-0812">Transmembrane</keyword>
<dbReference type="GO" id="GO:0009279">
    <property type="term" value="C:cell outer membrane"/>
    <property type="evidence" value="ECO:0007669"/>
    <property type="project" value="UniProtKB-SubCell"/>
</dbReference>
<dbReference type="SUPFAM" id="SSF56954">
    <property type="entry name" value="Outer membrane efflux proteins (OEP)"/>
    <property type="match status" value="1"/>
</dbReference>
<evidence type="ECO:0000256" key="8">
    <source>
        <dbReference type="SAM" id="SignalP"/>
    </source>
</evidence>
<gene>
    <name evidence="9" type="ORF">EDB95_1914</name>
</gene>
<proteinExistence type="inferred from homology"/>
<dbReference type="InterPro" id="IPR051906">
    <property type="entry name" value="TolC-like"/>
</dbReference>
<evidence type="ECO:0000256" key="3">
    <source>
        <dbReference type="ARBA" id="ARBA00022448"/>
    </source>
</evidence>
<evidence type="ECO:0000256" key="4">
    <source>
        <dbReference type="ARBA" id="ARBA00022452"/>
    </source>
</evidence>
<dbReference type="GO" id="GO:1990281">
    <property type="term" value="C:efflux pump complex"/>
    <property type="evidence" value="ECO:0007669"/>
    <property type="project" value="TreeGrafter"/>
</dbReference>
<name>A0A4R8DTW6_9BACT</name>
<evidence type="ECO:0000256" key="2">
    <source>
        <dbReference type="ARBA" id="ARBA00007613"/>
    </source>
</evidence>
<keyword evidence="8" id="KW-0732">Signal</keyword>
<dbReference type="Proteomes" id="UP000294498">
    <property type="component" value="Unassembled WGS sequence"/>
</dbReference>
<keyword evidence="4" id="KW-1134">Transmembrane beta strand</keyword>
<dbReference type="Pfam" id="PF02321">
    <property type="entry name" value="OEP"/>
    <property type="match status" value="2"/>
</dbReference>
<comment type="subcellular location">
    <subcellularLocation>
        <location evidence="1">Cell outer membrane</location>
    </subcellularLocation>
</comment>
<accession>A0A4R8DTW6</accession>
<comment type="caution">
    <text evidence="9">The sequence shown here is derived from an EMBL/GenBank/DDBJ whole genome shotgun (WGS) entry which is preliminary data.</text>
</comment>
<keyword evidence="6" id="KW-0472">Membrane</keyword>
<dbReference type="InterPro" id="IPR003423">
    <property type="entry name" value="OMP_efflux"/>
</dbReference>
<evidence type="ECO:0000256" key="1">
    <source>
        <dbReference type="ARBA" id="ARBA00004442"/>
    </source>
</evidence>
<dbReference type="GO" id="GO:0015562">
    <property type="term" value="F:efflux transmembrane transporter activity"/>
    <property type="evidence" value="ECO:0007669"/>
    <property type="project" value="InterPro"/>
</dbReference>
<feature type="signal peptide" evidence="8">
    <location>
        <begin position="1"/>
        <end position="20"/>
    </location>
</feature>
<evidence type="ECO:0000256" key="7">
    <source>
        <dbReference type="ARBA" id="ARBA00023237"/>
    </source>
</evidence>
<evidence type="ECO:0000256" key="6">
    <source>
        <dbReference type="ARBA" id="ARBA00023136"/>
    </source>
</evidence>
<keyword evidence="3" id="KW-0813">Transport</keyword>
<dbReference type="AlphaFoldDB" id="A0A4R8DTW6"/>
<organism evidence="9 10">
    <name type="scientific">Dinghuibacter silviterrae</name>
    <dbReference type="NCBI Taxonomy" id="1539049"/>
    <lineage>
        <taxon>Bacteria</taxon>
        <taxon>Pseudomonadati</taxon>
        <taxon>Bacteroidota</taxon>
        <taxon>Chitinophagia</taxon>
        <taxon>Chitinophagales</taxon>
        <taxon>Chitinophagaceae</taxon>
        <taxon>Dinghuibacter</taxon>
    </lineage>
</organism>
<sequence>MRTIFIFLAGILITAPAAKAQQKDSTLTLDEAIRIGVAHYALLTSKQHAADAAAADLQAAKKDGLPDVTLAAETAYGTLNGMNGLTSGENGLTTLTSGPATATQNWNAAFGSLFVTNVDWNLYSFGMQRAHVAAAAGQYEEDRLDFQQEVFQEKVRVAGAYLTLLAAQRVRRAMEDNLARAAGLRDVIVRRTAGGLNPGVDSSIADAEVSRARLSLIDAQNVEQAEASQLSTVLGIPTKSFRLDSTYATALPGELPGDSLDAHPLLLFLQSRVHTSDLVATYLQKTGLPRLNLFGVGQDRGSGFGADYATQPADYSTSLWQGIDPYRANYLVGIGLSWDITGLGRSRSRARAQRFRSMALSDDYDLERSRLSNQATLADKQLANALDKYREVPTQLKAAQDAYFQKEALYENGLTNIVDVTQTLYLLNRADIDREVSCNAVWQAILYKASATGDMTIFSSQKMNP</sequence>